<evidence type="ECO:0000313" key="2">
    <source>
        <dbReference type="Proteomes" id="UP000183208"/>
    </source>
</evidence>
<dbReference type="Proteomes" id="UP000183208">
    <property type="component" value="Unassembled WGS sequence"/>
</dbReference>
<proteinExistence type="predicted"/>
<protein>
    <submittedName>
        <fullName evidence="1">Uncharacterized protein</fullName>
    </submittedName>
</protein>
<reference evidence="1 2" key="1">
    <citation type="submission" date="2016-10" db="EMBL/GenBank/DDBJ databases">
        <authorList>
            <person name="de Groot N.N."/>
        </authorList>
    </citation>
    <scope>NUCLEOTIDE SEQUENCE [LARGE SCALE GENOMIC DNA]</scope>
    <source>
        <strain evidence="1 2">GAS522</strain>
    </source>
</reference>
<accession>A0A1M6ZIW3</accession>
<sequence length="29" mass="3597">MSDHDEWISYSHWGMFTLERKSTRQIELI</sequence>
<evidence type="ECO:0000313" key="1">
    <source>
        <dbReference type="EMBL" id="SED26792.1"/>
    </source>
</evidence>
<gene>
    <name evidence="1" type="ORF">SAMN05444171_3637</name>
</gene>
<organism evidence="1 2">
    <name type="scientific">Bradyrhizobium lablabi</name>
    <dbReference type="NCBI Taxonomy" id="722472"/>
    <lineage>
        <taxon>Bacteria</taxon>
        <taxon>Pseudomonadati</taxon>
        <taxon>Pseudomonadota</taxon>
        <taxon>Alphaproteobacteria</taxon>
        <taxon>Hyphomicrobiales</taxon>
        <taxon>Nitrobacteraceae</taxon>
        <taxon>Bradyrhizobium</taxon>
    </lineage>
</organism>
<name>A0A1M6ZIW3_9BRAD</name>
<dbReference type="EMBL" id="FNTI01000001">
    <property type="protein sequence ID" value="SED26792.1"/>
    <property type="molecule type" value="Genomic_DNA"/>
</dbReference>
<dbReference type="AlphaFoldDB" id="A0A1M6ZIW3"/>